<name>A0A438D4G9_VITVI</name>
<accession>A0A438D4G9</accession>
<evidence type="ECO:0000313" key="2">
    <source>
        <dbReference type="Proteomes" id="UP000288805"/>
    </source>
</evidence>
<protein>
    <submittedName>
        <fullName evidence="1">Uncharacterized protein</fullName>
    </submittedName>
</protein>
<dbReference type="EMBL" id="QGNW01001801">
    <property type="protein sequence ID" value="RVW30343.1"/>
    <property type="molecule type" value="Genomic_DNA"/>
</dbReference>
<dbReference type="AlphaFoldDB" id="A0A438D4G9"/>
<dbReference type="PANTHER" id="PTHR22874">
    <property type="entry name" value="ACTIVATING MOLECULE IN BECN1-REGULATED AUTOPHAGY PROTEIN 1"/>
    <property type="match status" value="1"/>
</dbReference>
<comment type="caution">
    <text evidence="1">The sequence shown here is derived from an EMBL/GenBank/DDBJ whole genome shotgun (WGS) entry which is preliminary data.</text>
</comment>
<proteinExistence type="predicted"/>
<gene>
    <name evidence="1" type="ORF">CK203_103720</name>
</gene>
<sequence>MLKENYLLLLLGHKIYIWHYNRRRETSSPTIILKTRRSLHVVHFHHRGAPVLLTAEVNDLDSSVSSMTRAISPGYLHYPPPAVFLANIHSSDRLKLAFELHLASLPFSLIPSFARDDSRIDLYHANRPTGSSKVQMDSSGSIQFQVDANAVG</sequence>
<dbReference type="Proteomes" id="UP000288805">
    <property type="component" value="Unassembled WGS sequence"/>
</dbReference>
<reference evidence="1 2" key="1">
    <citation type="journal article" date="2018" name="PLoS Genet.">
        <title>Population sequencing reveals clonal diversity and ancestral inbreeding in the grapevine cultivar Chardonnay.</title>
        <authorList>
            <person name="Roach M.J."/>
            <person name="Johnson D.L."/>
            <person name="Bohlmann J."/>
            <person name="van Vuuren H.J."/>
            <person name="Jones S.J."/>
            <person name="Pretorius I.S."/>
            <person name="Schmidt S.A."/>
            <person name="Borneman A.R."/>
        </authorList>
    </citation>
    <scope>NUCLEOTIDE SEQUENCE [LARGE SCALE GENOMIC DNA]</scope>
    <source>
        <strain evidence="2">cv. Chardonnay</strain>
        <tissue evidence="1">Leaf</tissue>
    </source>
</reference>
<organism evidence="1 2">
    <name type="scientific">Vitis vinifera</name>
    <name type="common">Grape</name>
    <dbReference type="NCBI Taxonomy" id="29760"/>
    <lineage>
        <taxon>Eukaryota</taxon>
        <taxon>Viridiplantae</taxon>
        <taxon>Streptophyta</taxon>
        <taxon>Embryophyta</taxon>
        <taxon>Tracheophyta</taxon>
        <taxon>Spermatophyta</taxon>
        <taxon>Magnoliopsida</taxon>
        <taxon>eudicotyledons</taxon>
        <taxon>Gunneridae</taxon>
        <taxon>Pentapetalae</taxon>
        <taxon>rosids</taxon>
        <taxon>Vitales</taxon>
        <taxon>Vitaceae</taxon>
        <taxon>Viteae</taxon>
        <taxon>Vitis</taxon>
    </lineage>
</organism>
<evidence type="ECO:0000313" key="1">
    <source>
        <dbReference type="EMBL" id="RVW30343.1"/>
    </source>
</evidence>
<dbReference type="PANTHER" id="PTHR22874:SF8">
    <property type="entry name" value="TRANSDUCIN FAMILY PROTEIN _ WD-40 REPEAT FAMILY PROTEIN"/>
    <property type="match status" value="1"/>
</dbReference>
<dbReference type="InterPro" id="IPR052596">
    <property type="entry name" value="AMBRA1_autophagy"/>
</dbReference>